<evidence type="ECO:0000313" key="8">
    <source>
        <dbReference type="Proteomes" id="UP001603857"/>
    </source>
</evidence>
<dbReference type="InterPro" id="IPR004864">
    <property type="entry name" value="LEA_2"/>
</dbReference>
<dbReference type="InterPro" id="IPR044839">
    <property type="entry name" value="NDR1-like"/>
</dbReference>
<gene>
    <name evidence="7" type="ORF">Fmac_027395</name>
</gene>
<dbReference type="GO" id="GO:0016020">
    <property type="term" value="C:membrane"/>
    <property type="evidence" value="ECO:0007669"/>
    <property type="project" value="UniProtKB-SubCell"/>
</dbReference>
<evidence type="ECO:0000256" key="4">
    <source>
        <dbReference type="ARBA" id="ARBA00023136"/>
    </source>
</evidence>
<dbReference type="Pfam" id="PF03168">
    <property type="entry name" value="LEA_2"/>
    <property type="match status" value="1"/>
</dbReference>
<comment type="subcellular location">
    <subcellularLocation>
        <location evidence="1">Membrane</location>
        <topology evidence="1">Single-pass membrane protein</topology>
    </subcellularLocation>
</comment>
<evidence type="ECO:0000259" key="6">
    <source>
        <dbReference type="Pfam" id="PF03168"/>
    </source>
</evidence>
<dbReference type="EMBL" id="JBGMDY010000009">
    <property type="protein sequence ID" value="KAL2323016.1"/>
    <property type="molecule type" value="Genomic_DNA"/>
</dbReference>
<evidence type="ECO:0000313" key="7">
    <source>
        <dbReference type="EMBL" id="KAL2323016.1"/>
    </source>
</evidence>
<reference evidence="7 8" key="1">
    <citation type="submission" date="2024-08" db="EMBL/GenBank/DDBJ databases">
        <title>Insights into the chromosomal genome structure of Flemingia macrophylla.</title>
        <authorList>
            <person name="Ding Y."/>
            <person name="Zhao Y."/>
            <person name="Bi W."/>
            <person name="Wu M."/>
            <person name="Zhao G."/>
            <person name="Gong Y."/>
            <person name="Li W."/>
            <person name="Zhang P."/>
        </authorList>
    </citation>
    <scope>NUCLEOTIDE SEQUENCE [LARGE SCALE GENOMIC DNA]</scope>
    <source>
        <strain evidence="7">DYQJB</strain>
        <tissue evidence="7">Leaf</tissue>
    </source>
</reference>
<dbReference type="PANTHER" id="PTHR31234:SF2">
    <property type="entry name" value="OS05G0199100 PROTEIN"/>
    <property type="match status" value="1"/>
</dbReference>
<feature type="domain" description="Late embryogenesis abundant protein LEA-2 subgroup" evidence="6">
    <location>
        <begin position="94"/>
        <end position="198"/>
    </location>
</feature>
<accession>A0ABD1LHU4</accession>
<keyword evidence="2 5" id="KW-0812">Transmembrane</keyword>
<evidence type="ECO:0000256" key="2">
    <source>
        <dbReference type="ARBA" id="ARBA00022692"/>
    </source>
</evidence>
<evidence type="ECO:0000256" key="5">
    <source>
        <dbReference type="SAM" id="Phobius"/>
    </source>
</evidence>
<feature type="transmembrane region" description="Helical" evidence="5">
    <location>
        <begin position="37"/>
        <end position="60"/>
    </location>
</feature>
<keyword evidence="8" id="KW-1185">Reference proteome</keyword>
<protein>
    <recommendedName>
        <fullName evidence="6">Late embryogenesis abundant protein LEA-2 subgroup domain-containing protein</fullName>
    </recommendedName>
</protein>
<dbReference type="Proteomes" id="UP001603857">
    <property type="component" value="Unassembled WGS sequence"/>
</dbReference>
<comment type="caution">
    <text evidence="7">The sequence shown here is derived from an EMBL/GenBank/DDBJ whole genome shotgun (WGS) entry which is preliminary data.</text>
</comment>
<sequence length="227" mass="25386">MADKQPQLNGAYYGPSIPMAEPPRHRGRGCCCCLFSFFWKLLLAIIIFVVLVFLVFCAVVQPRAFKVNVTEARLTQFNYTDSSNTLRYNLVLNFTARNPNKRLSIYYDKAEGHVSYGGVRFASADVVTWRNAFLQQAKSAEDPMGAVFAGQHVMVLDKDHVSGFKEDERKGVFGIGVRLHLTIRFELGDFVGGDTKTKAKCELEVPLSSKGAKVVTVFQPTKCDVQF</sequence>
<proteinExistence type="predicted"/>
<name>A0ABD1LHU4_9FABA</name>
<dbReference type="AlphaFoldDB" id="A0ABD1LHU4"/>
<evidence type="ECO:0000256" key="3">
    <source>
        <dbReference type="ARBA" id="ARBA00022989"/>
    </source>
</evidence>
<dbReference type="PANTHER" id="PTHR31234">
    <property type="entry name" value="LATE EMBRYOGENESIS ABUNDANT (LEA) HYDROXYPROLINE-RICH GLYCOPROTEIN FAMILY"/>
    <property type="match status" value="1"/>
</dbReference>
<organism evidence="7 8">
    <name type="scientific">Flemingia macrophylla</name>
    <dbReference type="NCBI Taxonomy" id="520843"/>
    <lineage>
        <taxon>Eukaryota</taxon>
        <taxon>Viridiplantae</taxon>
        <taxon>Streptophyta</taxon>
        <taxon>Embryophyta</taxon>
        <taxon>Tracheophyta</taxon>
        <taxon>Spermatophyta</taxon>
        <taxon>Magnoliopsida</taxon>
        <taxon>eudicotyledons</taxon>
        <taxon>Gunneridae</taxon>
        <taxon>Pentapetalae</taxon>
        <taxon>rosids</taxon>
        <taxon>fabids</taxon>
        <taxon>Fabales</taxon>
        <taxon>Fabaceae</taxon>
        <taxon>Papilionoideae</taxon>
        <taxon>50 kb inversion clade</taxon>
        <taxon>NPAAA clade</taxon>
        <taxon>indigoferoid/millettioid clade</taxon>
        <taxon>Phaseoleae</taxon>
        <taxon>Flemingia</taxon>
    </lineage>
</organism>
<evidence type="ECO:0000256" key="1">
    <source>
        <dbReference type="ARBA" id="ARBA00004167"/>
    </source>
</evidence>
<keyword evidence="3 5" id="KW-1133">Transmembrane helix</keyword>
<keyword evidence="4 5" id="KW-0472">Membrane</keyword>